<dbReference type="PATRIC" id="fig|199198.4.peg.2885"/>
<dbReference type="AlphaFoldDB" id="A0A0L8IYR9"/>
<proteinExistence type="predicted"/>
<gene>
    <name evidence="1" type="ORF">ALO91_101859</name>
</gene>
<dbReference type="Proteomes" id="UP000050297">
    <property type="component" value="Unassembled WGS sequence"/>
</dbReference>
<protein>
    <submittedName>
        <fullName evidence="1">Uncharacterized protein</fullName>
    </submittedName>
</protein>
<accession>A0A0L8IYR9</accession>
<sequence length="39" mass="4520">MEISADGSLRKAGHFTRNRPFVKYAAIVLFRQANRLEQK</sequence>
<evidence type="ECO:0000313" key="1">
    <source>
        <dbReference type="EMBL" id="KPW24938.1"/>
    </source>
</evidence>
<comment type="caution">
    <text evidence="1">The sequence shown here is derived from an EMBL/GenBank/DDBJ whole genome shotgun (WGS) entry which is preliminary data.</text>
</comment>
<organism evidence="1 2">
    <name type="scientific">Pseudomonas syringae pv. aceris</name>
    <dbReference type="NCBI Taxonomy" id="199198"/>
    <lineage>
        <taxon>Bacteria</taxon>
        <taxon>Pseudomonadati</taxon>
        <taxon>Pseudomonadota</taxon>
        <taxon>Gammaproteobacteria</taxon>
        <taxon>Pseudomonadales</taxon>
        <taxon>Pseudomonadaceae</taxon>
        <taxon>Pseudomonas</taxon>
        <taxon>Pseudomonas syringae</taxon>
    </lineage>
</organism>
<dbReference type="EMBL" id="LJPM01000099">
    <property type="protein sequence ID" value="KPW24938.1"/>
    <property type="molecule type" value="Genomic_DNA"/>
</dbReference>
<name>A0A0L8IYR9_PSESX</name>
<evidence type="ECO:0000313" key="2">
    <source>
        <dbReference type="Proteomes" id="UP000050297"/>
    </source>
</evidence>
<reference evidence="1 2" key="1">
    <citation type="submission" date="2015-09" db="EMBL/GenBank/DDBJ databases">
        <title>Genome announcement of multiple Pseudomonas syringae strains.</title>
        <authorList>
            <person name="Thakur S."/>
            <person name="Wang P.W."/>
            <person name="Gong Y."/>
            <person name="Weir B.S."/>
            <person name="Guttman D.S."/>
        </authorList>
    </citation>
    <scope>NUCLEOTIDE SEQUENCE [LARGE SCALE GENOMIC DNA]</scope>
    <source>
        <strain evidence="1 2">ICMP2802</strain>
    </source>
</reference>